<evidence type="ECO:0000313" key="1">
    <source>
        <dbReference type="EMBL" id="KAJ5439204.1"/>
    </source>
</evidence>
<reference evidence="1" key="1">
    <citation type="submission" date="2022-12" db="EMBL/GenBank/DDBJ databases">
        <authorList>
            <person name="Petersen C."/>
        </authorList>
    </citation>
    <scope>NUCLEOTIDE SEQUENCE</scope>
    <source>
        <strain evidence="1">IBT 16125</strain>
    </source>
</reference>
<dbReference type="AlphaFoldDB" id="A0AAD6BYH1"/>
<name>A0AAD6BYH1_9EURO</name>
<comment type="caution">
    <text evidence="1">The sequence shown here is derived from an EMBL/GenBank/DDBJ whole genome shotgun (WGS) entry which is preliminary data.</text>
</comment>
<dbReference type="Proteomes" id="UP001213681">
    <property type="component" value="Unassembled WGS sequence"/>
</dbReference>
<protein>
    <submittedName>
        <fullName evidence="1">Uncharacterized protein</fullName>
    </submittedName>
</protein>
<sequence>MLAAQGADLLGILEEIESYWRFDGDNLYHQAKLKRIFRSIGTPELSIELCDESSHIVEETADVLAMTQPFFMHNGPHEHQLTPTARRLLGENLIRTRYRVSRKDLATLLSILNRLQLSKDSWGLSFPFGSFEQAELGDDELANILLNGLEGDQRQEDLEFEHVNHIMHLLMWAVLFQPSMAVDSEARPPDPSRIPSSILGSISLFIPHPVVSTLTESRRDDRRIALEDPISLSDEEEGTMAMRVTEALAEDARPHVLLVTGIDTATSRPTVFGAYFPSESTGNVQLLFQLRPRFHLHNISIAGDSLSPDPAAGLHVSVDNSIAFCIGQPAGEGNCIIIDPSKRLATMTLPRHAENFGFSKHHESGLNDMRRSENVEVVFSDVTIQKVSGSAPTVLPGPSKPSYTKGLPAITQERAEIRVQGEELRSRIVGFGSSG</sequence>
<evidence type="ECO:0000313" key="2">
    <source>
        <dbReference type="Proteomes" id="UP001213681"/>
    </source>
</evidence>
<gene>
    <name evidence="1" type="ORF">N7458_010202</name>
</gene>
<proteinExistence type="predicted"/>
<organism evidence="1 2">
    <name type="scientific">Penicillium daleae</name>
    <dbReference type="NCBI Taxonomy" id="63821"/>
    <lineage>
        <taxon>Eukaryota</taxon>
        <taxon>Fungi</taxon>
        <taxon>Dikarya</taxon>
        <taxon>Ascomycota</taxon>
        <taxon>Pezizomycotina</taxon>
        <taxon>Eurotiomycetes</taxon>
        <taxon>Eurotiomycetidae</taxon>
        <taxon>Eurotiales</taxon>
        <taxon>Aspergillaceae</taxon>
        <taxon>Penicillium</taxon>
    </lineage>
</organism>
<dbReference type="RefSeq" id="XP_056762433.1">
    <property type="nucleotide sequence ID" value="XM_056913584.1"/>
</dbReference>
<accession>A0AAD6BYH1</accession>
<dbReference type="GeneID" id="81603827"/>
<dbReference type="EMBL" id="JAPVEA010000008">
    <property type="protein sequence ID" value="KAJ5439204.1"/>
    <property type="molecule type" value="Genomic_DNA"/>
</dbReference>
<keyword evidence="2" id="KW-1185">Reference proteome</keyword>
<reference evidence="1" key="2">
    <citation type="journal article" date="2023" name="IMA Fungus">
        <title>Comparative genomic study of the Penicillium genus elucidates a diverse pangenome and 15 lateral gene transfer events.</title>
        <authorList>
            <person name="Petersen C."/>
            <person name="Sorensen T."/>
            <person name="Nielsen M.R."/>
            <person name="Sondergaard T.E."/>
            <person name="Sorensen J.L."/>
            <person name="Fitzpatrick D.A."/>
            <person name="Frisvad J.C."/>
            <person name="Nielsen K.L."/>
        </authorList>
    </citation>
    <scope>NUCLEOTIDE SEQUENCE</scope>
    <source>
        <strain evidence="1">IBT 16125</strain>
    </source>
</reference>